<dbReference type="GO" id="GO:0008654">
    <property type="term" value="P:phospholipid biosynthetic process"/>
    <property type="evidence" value="ECO:0007669"/>
    <property type="project" value="UniProtKB-KW"/>
</dbReference>
<dbReference type="OrthoDB" id="142078at2"/>
<comment type="caution">
    <text evidence="10">The sequence shown here is derived from an EMBL/GenBank/DDBJ whole genome shotgun (WGS) entry which is preliminary data.</text>
</comment>
<gene>
    <name evidence="10" type="ORF">D2E25_0955</name>
</gene>
<dbReference type="AlphaFoldDB" id="A0A430FLR4"/>
<evidence type="ECO:0000256" key="3">
    <source>
        <dbReference type="ARBA" id="ARBA00022679"/>
    </source>
</evidence>
<evidence type="ECO:0000256" key="8">
    <source>
        <dbReference type="ARBA" id="ARBA00023264"/>
    </source>
</evidence>
<organism evidence="10 11">
    <name type="scientific">Bifidobacterium goeldii</name>
    <dbReference type="NCBI Taxonomy" id="2306975"/>
    <lineage>
        <taxon>Bacteria</taxon>
        <taxon>Bacillati</taxon>
        <taxon>Actinomycetota</taxon>
        <taxon>Actinomycetes</taxon>
        <taxon>Bifidobacteriales</taxon>
        <taxon>Bifidobacteriaceae</taxon>
        <taxon>Bifidobacterium</taxon>
    </lineage>
</organism>
<evidence type="ECO:0000256" key="6">
    <source>
        <dbReference type="ARBA" id="ARBA00022840"/>
    </source>
</evidence>
<evidence type="ECO:0000256" key="2">
    <source>
        <dbReference type="ARBA" id="ARBA00005983"/>
    </source>
</evidence>
<evidence type="ECO:0000256" key="4">
    <source>
        <dbReference type="ARBA" id="ARBA00022741"/>
    </source>
</evidence>
<dbReference type="PANTHER" id="PTHR12358">
    <property type="entry name" value="SPHINGOSINE KINASE"/>
    <property type="match status" value="1"/>
</dbReference>
<dbReference type="Pfam" id="PF19279">
    <property type="entry name" value="YegS_C"/>
    <property type="match status" value="1"/>
</dbReference>
<evidence type="ECO:0000259" key="9">
    <source>
        <dbReference type="PROSITE" id="PS50146"/>
    </source>
</evidence>
<keyword evidence="3" id="KW-0808">Transferase</keyword>
<dbReference type="InterPro" id="IPR001206">
    <property type="entry name" value="Diacylglycerol_kinase_cat_dom"/>
</dbReference>
<keyword evidence="8" id="KW-1208">Phospholipid metabolism</keyword>
<feature type="domain" description="DAGKc" evidence="9">
    <location>
        <begin position="3"/>
        <end position="141"/>
    </location>
</feature>
<dbReference type="Gene3D" id="2.60.200.40">
    <property type="match status" value="1"/>
</dbReference>
<dbReference type="SMART" id="SM00046">
    <property type="entry name" value="DAGKc"/>
    <property type="match status" value="1"/>
</dbReference>
<dbReference type="InterPro" id="IPR045540">
    <property type="entry name" value="YegS/DAGK_C"/>
</dbReference>
<dbReference type="PANTHER" id="PTHR12358:SF54">
    <property type="entry name" value="SPHINGOSINE KINASE RELATED PROTEIN"/>
    <property type="match status" value="1"/>
</dbReference>
<keyword evidence="5" id="KW-0418">Kinase</keyword>
<protein>
    <submittedName>
        <fullName evidence="10">DeoR family transcriptional regulator</fullName>
    </submittedName>
</protein>
<dbReference type="Gene3D" id="3.40.50.10330">
    <property type="entry name" value="Probable inorganic polyphosphate/atp-NAD kinase, domain 1"/>
    <property type="match status" value="1"/>
</dbReference>
<keyword evidence="4" id="KW-0547">Nucleotide-binding</keyword>
<proteinExistence type="inferred from homology"/>
<keyword evidence="7" id="KW-0443">Lipid metabolism</keyword>
<dbReference type="InterPro" id="IPR016064">
    <property type="entry name" value="NAD/diacylglycerol_kinase_sf"/>
</dbReference>
<keyword evidence="7" id="KW-0444">Lipid biosynthesis</keyword>
<dbReference type="GO" id="GO:0016301">
    <property type="term" value="F:kinase activity"/>
    <property type="evidence" value="ECO:0007669"/>
    <property type="project" value="UniProtKB-KW"/>
</dbReference>
<dbReference type="PROSITE" id="PS50146">
    <property type="entry name" value="DAGK"/>
    <property type="match status" value="1"/>
</dbReference>
<reference evidence="10 11" key="1">
    <citation type="submission" date="2018-09" db="EMBL/GenBank/DDBJ databases">
        <title>Characterization of the phylogenetic diversity of five novel species belonging to the genus Bifidobacterium.</title>
        <authorList>
            <person name="Lugli G.A."/>
            <person name="Duranti S."/>
            <person name="Milani C."/>
        </authorList>
    </citation>
    <scope>NUCLEOTIDE SEQUENCE [LARGE SCALE GENOMIC DNA]</scope>
    <source>
        <strain evidence="10 11">2034B</strain>
    </source>
</reference>
<comment type="cofactor">
    <cofactor evidence="1">
        <name>Mg(2+)</name>
        <dbReference type="ChEBI" id="CHEBI:18420"/>
    </cofactor>
</comment>
<dbReference type="SUPFAM" id="SSF111331">
    <property type="entry name" value="NAD kinase/diacylglycerol kinase-like"/>
    <property type="match status" value="1"/>
</dbReference>
<evidence type="ECO:0000313" key="10">
    <source>
        <dbReference type="EMBL" id="RSX53632.1"/>
    </source>
</evidence>
<sequence length="374" mass="39623">MTDVKKTVAVIGNPASNKGRGAAIGERVFKSLSESGMRHGFDVIDLTGDSFENSLSAARAHSDLYDYLVVIGGDGMIALGANAVCGTGKPLGIVAVGSGNDFARGLHLPVNRIRTAVEGIVGAIVCGTHIDVDMGHVRSLNMEPVVQGGSGELVLTEAGNPVEGFVDRYYAGMLNCGLDASINDRANKSHLPGGSVRYAAAVLVELTHMKRYGYHIKAVLADGSVDERDIISPLVTVANARYIGGGIEVSPYSLLSDGMLDLIWIDHMPSVAECAAAVSDAYNGKLLSNRVFGWERVREIEITRADDGDEPPVLMADGEYVGRVPVSVSAAGMSLRMLVPPAVAGWHKRRTQEHVTAAIMRDGRDPITGRFVEA</sequence>
<dbReference type="Proteomes" id="UP000287533">
    <property type="component" value="Unassembled WGS sequence"/>
</dbReference>
<evidence type="ECO:0000256" key="5">
    <source>
        <dbReference type="ARBA" id="ARBA00022777"/>
    </source>
</evidence>
<evidence type="ECO:0000256" key="7">
    <source>
        <dbReference type="ARBA" id="ARBA00023209"/>
    </source>
</evidence>
<keyword evidence="11" id="KW-1185">Reference proteome</keyword>
<dbReference type="GO" id="GO:0005524">
    <property type="term" value="F:ATP binding"/>
    <property type="evidence" value="ECO:0007669"/>
    <property type="project" value="UniProtKB-KW"/>
</dbReference>
<evidence type="ECO:0000256" key="1">
    <source>
        <dbReference type="ARBA" id="ARBA00001946"/>
    </source>
</evidence>
<accession>A0A430FLR4</accession>
<evidence type="ECO:0000313" key="11">
    <source>
        <dbReference type="Proteomes" id="UP000287533"/>
    </source>
</evidence>
<keyword evidence="6" id="KW-0067">ATP-binding</keyword>
<dbReference type="Pfam" id="PF00781">
    <property type="entry name" value="DAGK_cat"/>
    <property type="match status" value="1"/>
</dbReference>
<name>A0A430FLR4_9BIFI</name>
<dbReference type="EMBL" id="QXGL01000002">
    <property type="protein sequence ID" value="RSX53632.1"/>
    <property type="molecule type" value="Genomic_DNA"/>
</dbReference>
<dbReference type="InterPro" id="IPR017438">
    <property type="entry name" value="ATP-NAD_kinase_N"/>
</dbReference>
<dbReference type="RefSeq" id="WP_125980351.1">
    <property type="nucleotide sequence ID" value="NZ_QXGL01000002.1"/>
</dbReference>
<dbReference type="InterPro" id="IPR050187">
    <property type="entry name" value="Lipid_Phosphate_FormReg"/>
</dbReference>
<keyword evidence="7" id="KW-0594">Phospholipid biosynthesis</keyword>
<comment type="similarity">
    <text evidence="2">Belongs to the diacylglycerol/lipid kinase family.</text>
</comment>